<gene>
    <name evidence="1" type="ORF">F994_02802</name>
</gene>
<organism evidence="1 2">
    <name type="scientific">Acinetobacter bohemicus ANC 3994</name>
    <dbReference type="NCBI Taxonomy" id="1217715"/>
    <lineage>
        <taxon>Bacteria</taxon>
        <taxon>Pseudomonadati</taxon>
        <taxon>Pseudomonadota</taxon>
        <taxon>Gammaproteobacteria</taxon>
        <taxon>Moraxellales</taxon>
        <taxon>Moraxellaceae</taxon>
        <taxon>Acinetobacter</taxon>
    </lineage>
</organism>
<evidence type="ECO:0000313" key="1">
    <source>
        <dbReference type="EMBL" id="ENU18675.1"/>
    </source>
</evidence>
<accession>N8NWX4</accession>
<sequence length="301" mass="33215">MSNKPELILVADKQKLLELAKGSKLKFDKKLLIEMSIAGVTTLLTSFNPISAVANSIILAGTTARRQKKSSSVQDDTEFLQDKILKKIQNELSLSTEIVCIDPENAKSLKLGIGDKPTNGSFYIKHPLLEEFYIRPSEYELTLAREKEAAFRTLASTLGAKSITLLDAKFLDSNGAIKVNTKAMQAVSTNIGISATFDKAGAVSREVCSEFGPPRKEPFVPEELKVWTEFDPDLRTMARDRLDGHLIKHRISLKFKDNFSGGGKIAAEIADKGLDIGGSITKNVNSVWIFEVEYYPISEMV</sequence>
<dbReference type="HOGENOM" id="CLU_923253_0_0_6"/>
<reference evidence="1 2" key="1">
    <citation type="submission" date="2013-02" db="EMBL/GenBank/DDBJ databases">
        <title>The Genome Sequence of Acinetobacter sp. ANC 3994.</title>
        <authorList>
            <consortium name="The Broad Institute Genome Sequencing Platform"/>
            <consortium name="The Broad Institute Genome Sequencing Center for Infectious Disease"/>
            <person name="Cerqueira G."/>
            <person name="Feldgarden M."/>
            <person name="Courvalin P."/>
            <person name="Perichon B."/>
            <person name="Grillot-Courvalin C."/>
            <person name="Clermont D."/>
            <person name="Rocha E."/>
            <person name="Yoon E.-J."/>
            <person name="Nemec A."/>
            <person name="Walker B."/>
            <person name="Young S.K."/>
            <person name="Zeng Q."/>
            <person name="Gargeya S."/>
            <person name="Fitzgerald M."/>
            <person name="Haas B."/>
            <person name="Abouelleil A."/>
            <person name="Alvarado L."/>
            <person name="Arachchi H.M."/>
            <person name="Berlin A.M."/>
            <person name="Chapman S.B."/>
            <person name="Dewar J."/>
            <person name="Goldberg J."/>
            <person name="Griggs A."/>
            <person name="Gujja S."/>
            <person name="Hansen M."/>
            <person name="Howarth C."/>
            <person name="Imamovic A."/>
            <person name="Larimer J."/>
            <person name="McCowan C."/>
            <person name="Murphy C."/>
            <person name="Neiman D."/>
            <person name="Pearson M."/>
            <person name="Priest M."/>
            <person name="Roberts A."/>
            <person name="Saif S."/>
            <person name="Shea T."/>
            <person name="Sisk P."/>
            <person name="Sykes S."/>
            <person name="Wortman J."/>
            <person name="Nusbaum C."/>
            <person name="Birren B."/>
        </authorList>
    </citation>
    <scope>NUCLEOTIDE SEQUENCE [LARGE SCALE GENOMIC DNA]</scope>
    <source>
        <strain evidence="1 2">ANC 3994</strain>
    </source>
</reference>
<name>N8NWX4_9GAMM</name>
<dbReference type="eggNOG" id="COG0457">
    <property type="taxonomic scope" value="Bacteria"/>
</dbReference>
<proteinExistence type="predicted"/>
<dbReference type="AlphaFoldDB" id="N8NWX4"/>
<evidence type="ECO:0000313" key="2">
    <source>
        <dbReference type="Proteomes" id="UP000013086"/>
    </source>
</evidence>
<protein>
    <submittedName>
        <fullName evidence="1">Uncharacterized protein</fullName>
    </submittedName>
</protein>
<dbReference type="Proteomes" id="UP000013086">
    <property type="component" value="Unassembled WGS sequence"/>
</dbReference>
<comment type="caution">
    <text evidence="1">The sequence shown here is derived from an EMBL/GenBank/DDBJ whole genome shotgun (WGS) entry which is preliminary data.</text>
</comment>
<dbReference type="PATRIC" id="fig|1217715.3.peg.2739"/>
<dbReference type="EMBL" id="APOH01000021">
    <property type="protein sequence ID" value="ENU18675.1"/>
    <property type="molecule type" value="Genomic_DNA"/>
</dbReference>